<accession>A0ABP3H7T0</accession>
<protein>
    <submittedName>
        <fullName evidence="2">DUF397 domain-containing protein</fullName>
    </submittedName>
</protein>
<evidence type="ECO:0000313" key="2">
    <source>
        <dbReference type="EMBL" id="GAA0362876.1"/>
    </source>
</evidence>
<proteinExistence type="predicted"/>
<name>A0ABP3H7T0_9ACTN</name>
<comment type="caution">
    <text evidence="2">The sequence shown here is derived from an EMBL/GenBank/DDBJ whole genome shotgun (WGS) entry which is preliminary data.</text>
</comment>
<evidence type="ECO:0000313" key="3">
    <source>
        <dbReference type="Proteomes" id="UP001500063"/>
    </source>
</evidence>
<sequence length="61" mass="6417">MKSSYSDGNGGTCVEWAPAFTASGVVPVRDSKTPQNPVLVLPPSAWSSFISAVRGDTLTEF</sequence>
<feature type="domain" description="DUF397" evidence="1">
    <location>
        <begin position="2"/>
        <end position="54"/>
    </location>
</feature>
<dbReference type="Proteomes" id="UP001500063">
    <property type="component" value="Unassembled WGS sequence"/>
</dbReference>
<evidence type="ECO:0000259" key="1">
    <source>
        <dbReference type="Pfam" id="PF04149"/>
    </source>
</evidence>
<dbReference type="Pfam" id="PF04149">
    <property type="entry name" value="DUF397"/>
    <property type="match status" value="1"/>
</dbReference>
<reference evidence="3" key="1">
    <citation type="journal article" date="2019" name="Int. J. Syst. Evol. Microbiol.">
        <title>The Global Catalogue of Microorganisms (GCM) 10K type strain sequencing project: providing services to taxonomists for standard genome sequencing and annotation.</title>
        <authorList>
            <consortium name="The Broad Institute Genomics Platform"/>
            <consortium name="The Broad Institute Genome Sequencing Center for Infectious Disease"/>
            <person name="Wu L."/>
            <person name="Ma J."/>
        </authorList>
    </citation>
    <scope>NUCLEOTIDE SEQUENCE [LARGE SCALE GENOMIC DNA]</scope>
    <source>
        <strain evidence="3">JCM 4565</strain>
    </source>
</reference>
<organism evidence="2 3">
    <name type="scientific">Streptomyces blastmyceticus</name>
    <dbReference type="NCBI Taxonomy" id="68180"/>
    <lineage>
        <taxon>Bacteria</taxon>
        <taxon>Bacillati</taxon>
        <taxon>Actinomycetota</taxon>
        <taxon>Actinomycetes</taxon>
        <taxon>Kitasatosporales</taxon>
        <taxon>Streptomycetaceae</taxon>
        <taxon>Streptomyces</taxon>
    </lineage>
</organism>
<dbReference type="InterPro" id="IPR007278">
    <property type="entry name" value="DUF397"/>
</dbReference>
<gene>
    <name evidence="2" type="ORF">GCM10010319_45720</name>
</gene>
<dbReference type="RefSeq" id="WP_344120398.1">
    <property type="nucleotide sequence ID" value="NZ_BAAABW010000025.1"/>
</dbReference>
<dbReference type="EMBL" id="BAAABW010000025">
    <property type="protein sequence ID" value="GAA0362876.1"/>
    <property type="molecule type" value="Genomic_DNA"/>
</dbReference>
<keyword evidence="3" id="KW-1185">Reference proteome</keyword>